<dbReference type="AlphaFoldDB" id="X1K3M8"/>
<accession>X1K3M8</accession>
<dbReference type="EMBL" id="BARU01044213">
    <property type="protein sequence ID" value="GAH76663.1"/>
    <property type="molecule type" value="Genomic_DNA"/>
</dbReference>
<sequence>MNDIITTKSIGVGIAEIKEGFILDEKPMSRLVFRAQIHNRG</sequence>
<protein>
    <submittedName>
        <fullName evidence="1">Uncharacterized protein</fullName>
    </submittedName>
</protein>
<feature type="non-terminal residue" evidence="1">
    <location>
        <position position="41"/>
    </location>
</feature>
<reference evidence="1" key="1">
    <citation type="journal article" date="2014" name="Front. Microbiol.">
        <title>High frequency of phylogenetically diverse reductive dehalogenase-homologous genes in deep subseafloor sedimentary metagenomes.</title>
        <authorList>
            <person name="Kawai M."/>
            <person name="Futagami T."/>
            <person name="Toyoda A."/>
            <person name="Takaki Y."/>
            <person name="Nishi S."/>
            <person name="Hori S."/>
            <person name="Arai W."/>
            <person name="Tsubouchi T."/>
            <person name="Morono Y."/>
            <person name="Uchiyama I."/>
            <person name="Ito T."/>
            <person name="Fujiyama A."/>
            <person name="Inagaki F."/>
            <person name="Takami H."/>
        </authorList>
    </citation>
    <scope>NUCLEOTIDE SEQUENCE</scope>
    <source>
        <strain evidence="1">Expedition CK06-06</strain>
    </source>
</reference>
<organism evidence="1">
    <name type="scientific">marine sediment metagenome</name>
    <dbReference type="NCBI Taxonomy" id="412755"/>
    <lineage>
        <taxon>unclassified sequences</taxon>
        <taxon>metagenomes</taxon>
        <taxon>ecological metagenomes</taxon>
    </lineage>
</organism>
<comment type="caution">
    <text evidence="1">The sequence shown here is derived from an EMBL/GenBank/DDBJ whole genome shotgun (WGS) entry which is preliminary data.</text>
</comment>
<proteinExistence type="predicted"/>
<name>X1K3M8_9ZZZZ</name>
<gene>
    <name evidence="1" type="ORF">S03H2_67508</name>
</gene>
<evidence type="ECO:0000313" key="1">
    <source>
        <dbReference type="EMBL" id="GAH76663.1"/>
    </source>
</evidence>